<dbReference type="InterPro" id="IPR039653">
    <property type="entry name" value="Prenyltransferase"/>
</dbReference>
<dbReference type="RefSeq" id="WP_100255951.1">
    <property type="nucleotide sequence ID" value="NZ_CP011797.1"/>
</dbReference>
<proteinExistence type="inferred from homology"/>
<dbReference type="GO" id="GO:0005886">
    <property type="term" value="C:plasma membrane"/>
    <property type="evidence" value="ECO:0007669"/>
    <property type="project" value="UniProtKB-SubCell"/>
</dbReference>
<evidence type="ECO:0000256" key="6">
    <source>
        <dbReference type="ARBA" id="ARBA00022679"/>
    </source>
</evidence>
<dbReference type="EC" id="2.5.1.39" evidence="12 13"/>
<evidence type="ECO:0000256" key="11">
    <source>
        <dbReference type="ARBA" id="ARBA00023136"/>
    </source>
</evidence>
<evidence type="ECO:0000256" key="12">
    <source>
        <dbReference type="HAMAP-Rule" id="MF_01635"/>
    </source>
</evidence>
<protein>
    <recommendedName>
        <fullName evidence="12 13">4-hydroxybenzoate octaprenyltransferase</fullName>
        <ecNumber evidence="12 13">2.5.1.39</ecNumber>
    </recommendedName>
    <alternativeName>
        <fullName evidence="12">4-HB polyprenyltransferase</fullName>
    </alternativeName>
</protein>
<feature type="transmembrane region" description="Helical" evidence="12">
    <location>
        <begin position="265"/>
        <end position="285"/>
    </location>
</feature>
<sequence>MNTNVLHYYIKLTRLDRPIGIYLLLWPTLSALWLAAEGFPGLPVVLIFTLGVVLMRSAGCVINDLADRKIDGQVKRTVARPLVSGLVAPGAALWLFFGLLVLSFGLVLFTNARTVGMSVVALLLASTYPFMKRHTYLPQVVLGAAFAWAIPMAYTALAVPLSDVAWLLFSATVLWTVAYDTLYAMVDRDDDLKIGMRSTAILFGDADRLMVGLIQALTWVTWLIIGFKANLGLFWWIGLTISAGLFGYQQWLIRTRERSACFAAFLNNHWIGMVLFVGLALNYLVDI</sequence>
<keyword evidence="6 12" id="KW-0808">Transferase</keyword>
<dbReference type="NCBIfam" id="TIGR01474">
    <property type="entry name" value="ubiA_proteo"/>
    <property type="match status" value="1"/>
</dbReference>
<dbReference type="InterPro" id="IPR030470">
    <property type="entry name" value="UbiA_prenylTrfase_CS"/>
</dbReference>
<keyword evidence="9 12" id="KW-0460">Magnesium</keyword>
<comment type="cofactor">
    <cofactor evidence="1 12">
        <name>Mg(2+)</name>
        <dbReference type="ChEBI" id="CHEBI:18420"/>
    </cofactor>
</comment>
<dbReference type="PANTHER" id="PTHR11048:SF28">
    <property type="entry name" value="4-HYDROXYBENZOATE POLYPRENYLTRANSFERASE, MITOCHONDRIAL"/>
    <property type="match status" value="1"/>
</dbReference>
<evidence type="ECO:0000256" key="9">
    <source>
        <dbReference type="ARBA" id="ARBA00022842"/>
    </source>
</evidence>
<keyword evidence="15" id="KW-1185">Reference proteome</keyword>
<dbReference type="CDD" id="cd13959">
    <property type="entry name" value="PT_UbiA_COQ2"/>
    <property type="match status" value="1"/>
</dbReference>
<dbReference type="HAMAP" id="MF_01635">
    <property type="entry name" value="UbiA"/>
    <property type="match status" value="1"/>
</dbReference>
<evidence type="ECO:0000313" key="14">
    <source>
        <dbReference type="EMBL" id="ATX75554.1"/>
    </source>
</evidence>
<evidence type="ECO:0000256" key="8">
    <source>
        <dbReference type="ARBA" id="ARBA00022692"/>
    </source>
</evidence>
<keyword evidence="8 12" id="KW-0812">Transmembrane</keyword>
<reference evidence="14 15" key="1">
    <citation type="journal article" date="2017" name="Environ. Microbiol.">
        <title>Genomic and physiological analyses of 'Reinekea forsetii' reveal a versatile opportunistic lifestyle during spring algae blooms.</title>
        <authorList>
            <person name="Avci B."/>
            <person name="Hahnke R.L."/>
            <person name="Chafee M."/>
            <person name="Fischer T."/>
            <person name="Gruber-Vodicka H."/>
            <person name="Tegetmeyer H.E."/>
            <person name="Harder J."/>
            <person name="Fuchs B.M."/>
            <person name="Amann R.I."/>
            <person name="Teeling H."/>
        </authorList>
    </citation>
    <scope>NUCLEOTIDE SEQUENCE [LARGE SCALE GENOMIC DNA]</scope>
    <source>
        <strain evidence="14 15">Hel1_31_D35</strain>
    </source>
</reference>
<dbReference type="EMBL" id="CP011797">
    <property type="protein sequence ID" value="ATX75554.1"/>
    <property type="molecule type" value="Genomic_DNA"/>
</dbReference>
<keyword evidence="5 12" id="KW-0997">Cell inner membrane</keyword>
<feature type="transmembrane region" description="Helical" evidence="12">
    <location>
        <begin position="82"/>
        <end position="109"/>
    </location>
</feature>
<evidence type="ECO:0000256" key="10">
    <source>
        <dbReference type="ARBA" id="ARBA00022989"/>
    </source>
</evidence>
<dbReference type="InterPro" id="IPR044878">
    <property type="entry name" value="UbiA_sf"/>
</dbReference>
<evidence type="ECO:0000256" key="13">
    <source>
        <dbReference type="NCBIfam" id="TIGR01474"/>
    </source>
</evidence>
<comment type="similarity">
    <text evidence="3 12">Belongs to the UbiA prenyltransferase family.</text>
</comment>
<dbReference type="Gene3D" id="1.10.357.140">
    <property type="entry name" value="UbiA prenyltransferase"/>
    <property type="match status" value="1"/>
</dbReference>
<dbReference type="FunFam" id="1.20.120.1780:FF:000001">
    <property type="entry name" value="4-hydroxybenzoate octaprenyltransferase"/>
    <property type="match status" value="1"/>
</dbReference>
<keyword evidence="7 12" id="KW-0831">Ubiquinone biosynthesis</keyword>
<dbReference type="AlphaFoldDB" id="A0A2K8KQG8"/>
<accession>A0A2K8KQG8</accession>
<evidence type="ECO:0000313" key="15">
    <source>
        <dbReference type="Proteomes" id="UP000229757"/>
    </source>
</evidence>
<organism evidence="14 15">
    <name type="scientific">Reinekea forsetii</name>
    <dbReference type="NCBI Taxonomy" id="1336806"/>
    <lineage>
        <taxon>Bacteria</taxon>
        <taxon>Pseudomonadati</taxon>
        <taxon>Pseudomonadota</taxon>
        <taxon>Gammaproteobacteria</taxon>
        <taxon>Oceanospirillales</taxon>
        <taxon>Saccharospirillaceae</taxon>
        <taxon>Reinekea</taxon>
    </lineage>
</organism>
<dbReference type="PROSITE" id="PS00943">
    <property type="entry name" value="UBIA"/>
    <property type="match status" value="1"/>
</dbReference>
<keyword evidence="11 12" id="KW-0472">Membrane</keyword>
<dbReference type="FunFam" id="1.10.357.140:FF:000002">
    <property type="entry name" value="4-hydroxybenzoate octaprenyltransferase"/>
    <property type="match status" value="1"/>
</dbReference>
<dbReference type="Proteomes" id="UP000229757">
    <property type="component" value="Chromosome"/>
</dbReference>
<keyword evidence="10 12" id="KW-1133">Transmembrane helix</keyword>
<feature type="transmembrane region" description="Helical" evidence="12">
    <location>
        <begin position="207"/>
        <end position="227"/>
    </location>
</feature>
<keyword evidence="4 12" id="KW-1003">Cell membrane</keyword>
<dbReference type="UniPathway" id="UPA00232"/>
<evidence type="ECO:0000256" key="7">
    <source>
        <dbReference type="ARBA" id="ARBA00022688"/>
    </source>
</evidence>
<comment type="subcellular location">
    <subcellularLocation>
        <location evidence="12">Cell inner membrane</location>
        <topology evidence="12">Multi-pass membrane protein</topology>
    </subcellularLocation>
    <subcellularLocation>
        <location evidence="2">Membrane</location>
        <topology evidence="2">Multi-pass membrane protein</topology>
    </subcellularLocation>
</comment>
<gene>
    <name evidence="12" type="primary">ubiA</name>
    <name evidence="14" type="ORF">REIFOR_00378</name>
</gene>
<dbReference type="KEGG" id="rfo:REIFOR_00378"/>
<dbReference type="OrthoDB" id="9782418at2"/>
<evidence type="ECO:0000256" key="3">
    <source>
        <dbReference type="ARBA" id="ARBA00005985"/>
    </source>
</evidence>
<evidence type="ECO:0000256" key="1">
    <source>
        <dbReference type="ARBA" id="ARBA00001946"/>
    </source>
</evidence>
<dbReference type="PANTHER" id="PTHR11048">
    <property type="entry name" value="PRENYLTRANSFERASES"/>
    <property type="match status" value="1"/>
</dbReference>
<feature type="transmembrane region" description="Helical" evidence="12">
    <location>
        <begin position="165"/>
        <end position="186"/>
    </location>
</feature>
<evidence type="ECO:0000256" key="5">
    <source>
        <dbReference type="ARBA" id="ARBA00022519"/>
    </source>
</evidence>
<feature type="transmembrane region" description="Helical" evidence="12">
    <location>
        <begin position="19"/>
        <end position="36"/>
    </location>
</feature>
<dbReference type="Pfam" id="PF01040">
    <property type="entry name" value="UbiA"/>
    <property type="match status" value="1"/>
</dbReference>
<comment type="pathway">
    <text evidence="12">Cofactor biosynthesis; ubiquinone biosynthesis.</text>
</comment>
<dbReference type="InterPro" id="IPR000537">
    <property type="entry name" value="UbiA_prenyltransferase"/>
</dbReference>
<comment type="catalytic activity">
    <reaction evidence="12">
        <text>all-trans-octaprenyl diphosphate + 4-hydroxybenzoate = 4-hydroxy-3-(all-trans-octaprenyl)benzoate + diphosphate</text>
        <dbReference type="Rhea" id="RHEA:27782"/>
        <dbReference type="ChEBI" id="CHEBI:1617"/>
        <dbReference type="ChEBI" id="CHEBI:17879"/>
        <dbReference type="ChEBI" id="CHEBI:33019"/>
        <dbReference type="ChEBI" id="CHEBI:57711"/>
        <dbReference type="EC" id="2.5.1.39"/>
    </reaction>
</comment>
<feature type="transmembrane region" description="Helical" evidence="12">
    <location>
        <begin position="42"/>
        <end position="62"/>
    </location>
</feature>
<evidence type="ECO:0000256" key="4">
    <source>
        <dbReference type="ARBA" id="ARBA00022475"/>
    </source>
</evidence>
<name>A0A2K8KQG8_9GAMM</name>
<evidence type="ECO:0000256" key="2">
    <source>
        <dbReference type="ARBA" id="ARBA00004141"/>
    </source>
</evidence>
<feature type="transmembrane region" description="Helical" evidence="12">
    <location>
        <begin position="233"/>
        <end position="253"/>
    </location>
</feature>
<dbReference type="GO" id="GO:0008412">
    <property type="term" value="F:4-hydroxybenzoate polyprenyltransferase activity"/>
    <property type="evidence" value="ECO:0007669"/>
    <property type="project" value="UniProtKB-UniRule"/>
</dbReference>
<comment type="function">
    <text evidence="12">Catalyzes the prenylation of para-hydroxybenzoate (PHB) with an all-trans polyprenyl group. Mediates the second step in the final reaction sequence of ubiquinone-8 (UQ-8) biosynthesis, which is the condensation of the polyisoprenoid side chain with PHB, generating the first membrane-bound Q intermediate 3-octaprenyl-4-hydroxybenzoate.</text>
</comment>
<dbReference type="Gene3D" id="1.20.120.1780">
    <property type="entry name" value="UbiA prenyltransferase"/>
    <property type="match status" value="1"/>
</dbReference>
<dbReference type="InterPro" id="IPR006370">
    <property type="entry name" value="HB_polyprenyltransferase-like"/>
</dbReference>
<dbReference type="GO" id="GO:0006744">
    <property type="term" value="P:ubiquinone biosynthetic process"/>
    <property type="evidence" value="ECO:0007669"/>
    <property type="project" value="UniProtKB-UniRule"/>
</dbReference>
<feature type="transmembrane region" description="Helical" evidence="12">
    <location>
        <begin position="140"/>
        <end position="159"/>
    </location>
</feature>